<sequence length="155" mass="17812">MSGRKLKCPICTEDVQERDETYTTSGDRIDHFSCMQQWQSRGASRPECRNHNPTSHKLILNDAPAESTAAVNEQLVEAAFVIAYFVYYCLLLFFFCIIGQHCKAAIRYVVGNFKNSNSEGLVMLSKMYRKCKEAIVLIIKRSSRHYKPKNFTNKT</sequence>
<reference evidence="2" key="1">
    <citation type="submission" date="2020-05" db="UniProtKB">
        <authorList>
            <consortium name="EnsemblMetazoa"/>
        </authorList>
    </citation>
    <scope>IDENTIFICATION</scope>
    <source>
        <strain evidence="2">USDA</strain>
    </source>
</reference>
<gene>
    <name evidence="2" type="primary">106083893</name>
</gene>
<keyword evidence="1" id="KW-1133">Transmembrane helix</keyword>
<name>A0A1I8NP03_STOCA</name>
<dbReference type="SUPFAM" id="SSF57850">
    <property type="entry name" value="RING/U-box"/>
    <property type="match status" value="1"/>
</dbReference>
<dbReference type="InterPro" id="IPR013083">
    <property type="entry name" value="Znf_RING/FYVE/PHD"/>
</dbReference>
<dbReference type="EnsemblMetazoa" id="SCAU000765-RA">
    <property type="protein sequence ID" value="SCAU000765-PA"/>
    <property type="gene ID" value="SCAU000765"/>
</dbReference>
<evidence type="ECO:0000313" key="2">
    <source>
        <dbReference type="EnsemblMetazoa" id="SCAU000765-PA"/>
    </source>
</evidence>
<evidence type="ECO:0000313" key="3">
    <source>
        <dbReference type="Proteomes" id="UP000095300"/>
    </source>
</evidence>
<proteinExistence type="predicted"/>
<keyword evidence="3" id="KW-1185">Reference proteome</keyword>
<dbReference type="AlphaFoldDB" id="A0A1I8NP03"/>
<evidence type="ECO:0000256" key="1">
    <source>
        <dbReference type="SAM" id="Phobius"/>
    </source>
</evidence>
<accession>A0A1I8NP03</accession>
<dbReference type="VEuPathDB" id="VectorBase:SCAU000765"/>
<keyword evidence="1" id="KW-0812">Transmembrane</keyword>
<dbReference type="Gene3D" id="3.30.40.10">
    <property type="entry name" value="Zinc/RING finger domain, C3HC4 (zinc finger)"/>
    <property type="match status" value="1"/>
</dbReference>
<organism evidence="2 3">
    <name type="scientific">Stomoxys calcitrans</name>
    <name type="common">Stable fly</name>
    <name type="synonym">Conops calcitrans</name>
    <dbReference type="NCBI Taxonomy" id="35570"/>
    <lineage>
        <taxon>Eukaryota</taxon>
        <taxon>Metazoa</taxon>
        <taxon>Ecdysozoa</taxon>
        <taxon>Arthropoda</taxon>
        <taxon>Hexapoda</taxon>
        <taxon>Insecta</taxon>
        <taxon>Pterygota</taxon>
        <taxon>Neoptera</taxon>
        <taxon>Endopterygota</taxon>
        <taxon>Diptera</taxon>
        <taxon>Brachycera</taxon>
        <taxon>Muscomorpha</taxon>
        <taxon>Muscoidea</taxon>
        <taxon>Muscidae</taxon>
        <taxon>Stomoxys</taxon>
    </lineage>
</organism>
<feature type="transmembrane region" description="Helical" evidence="1">
    <location>
        <begin position="78"/>
        <end position="98"/>
    </location>
</feature>
<protein>
    <submittedName>
        <fullName evidence="2">Uncharacterized protein</fullName>
    </submittedName>
</protein>
<keyword evidence="1" id="KW-0472">Membrane</keyword>
<dbReference type="Proteomes" id="UP000095300">
    <property type="component" value="Unassembled WGS sequence"/>
</dbReference>